<dbReference type="EMBL" id="MU001849">
    <property type="protein sequence ID" value="KAF2795742.1"/>
    <property type="molecule type" value="Genomic_DNA"/>
</dbReference>
<protein>
    <submittedName>
        <fullName evidence="1">Uncharacterized protein</fullName>
    </submittedName>
</protein>
<sequence>MVVAGRRKCSRLRSFPGRCKDVTARRSLYSSWESISTLSVTTYHILTPLGLGLGSVVSPIRMHIRTYKSAYPPHGDIILHTPAVPLSSGFFLLIQKISVQQSTLWATR</sequence>
<evidence type="ECO:0000313" key="2">
    <source>
        <dbReference type="Proteomes" id="UP000799757"/>
    </source>
</evidence>
<keyword evidence="2" id="KW-1185">Reference proteome</keyword>
<evidence type="ECO:0000313" key="1">
    <source>
        <dbReference type="EMBL" id="KAF2795742.1"/>
    </source>
</evidence>
<proteinExistence type="predicted"/>
<reference evidence="1" key="1">
    <citation type="journal article" date="2020" name="Stud. Mycol.">
        <title>101 Dothideomycetes genomes: a test case for predicting lifestyles and emergence of pathogens.</title>
        <authorList>
            <person name="Haridas S."/>
            <person name="Albert R."/>
            <person name="Binder M."/>
            <person name="Bloem J."/>
            <person name="Labutti K."/>
            <person name="Salamov A."/>
            <person name="Andreopoulos B."/>
            <person name="Baker S."/>
            <person name="Barry K."/>
            <person name="Bills G."/>
            <person name="Bluhm B."/>
            <person name="Cannon C."/>
            <person name="Castanera R."/>
            <person name="Culley D."/>
            <person name="Daum C."/>
            <person name="Ezra D."/>
            <person name="Gonzalez J."/>
            <person name="Henrissat B."/>
            <person name="Kuo A."/>
            <person name="Liang C."/>
            <person name="Lipzen A."/>
            <person name="Lutzoni F."/>
            <person name="Magnuson J."/>
            <person name="Mondo S."/>
            <person name="Nolan M."/>
            <person name="Ohm R."/>
            <person name="Pangilinan J."/>
            <person name="Park H.-J."/>
            <person name="Ramirez L."/>
            <person name="Alfaro M."/>
            <person name="Sun H."/>
            <person name="Tritt A."/>
            <person name="Yoshinaga Y."/>
            <person name="Zwiers L.-H."/>
            <person name="Turgeon B."/>
            <person name="Goodwin S."/>
            <person name="Spatafora J."/>
            <person name="Crous P."/>
            <person name="Grigoriev I."/>
        </authorList>
    </citation>
    <scope>NUCLEOTIDE SEQUENCE</scope>
    <source>
        <strain evidence="1">CBS 109.77</strain>
    </source>
</reference>
<organism evidence="1 2">
    <name type="scientific">Melanomma pulvis-pyrius CBS 109.77</name>
    <dbReference type="NCBI Taxonomy" id="1314802"/>
    <lineage>
        <taxon>Eukaryota</taxon>
        <taxon>Fungi</taxon>
        <taxon>Dikarya</taxon>
        <taxon>Ascomycota</taxon>
        <taxon>Pezizomycotina</taxon>
        <taxon>Dothideomycetes</taxon>
        <taxon>Pleosporomycetidae</taxon>
        <taxon>Pleosporales</taxon>
        <taxon>Melanommataceae</taxon>
        <taxon>Melanomma</taxon>
    </lineage>
</organism>
<name>A0A6A6XH52_9PLEO</name>
<gene>
    <name evidence="1" type="ORF">K505DRAFT_8849</name>
</gene>
<accession>A0A6A6XH52</accession>
<dbReference type="AlphaFoldDB" id="A0A6A6XH52"/>
<dbReference type="Proteomes" id="UP000799757">
    <property type="component" value="Unassembled WGS sequence"/>
</dbReference>